<feature type="compositionally biased region" description="Basic residues" evidence="1">
    <location>
        <begin position="439"/>
        <end position="455"/>
    </location>
</feature>
<proteinExistence type="predicted"/>
<sequence length="591" mass="68897">MLHSKATAALMRLKEIDKKYKMRKEEKYTINSSTESALTSLSMEHSIREKKKSNNLKIPLKSKLDVRMPKTHVEMENVEEEYISRSTTNDKVSSIIVVDVENKSARNIDKEFSNNTSSSLIETNENISTKSKEKVVSNSDKNESIEIEKNKEKMSEKEIKMNNEDKEIIVEVSQVDREYSTSKILSEIEEFESLPIEQAVSYVNDTFEEASSTILSTMKSNDDLVSTNELSNSEDEEEKIVDEDMRSGVKKVDIISNKDFIREQQETYNSGTLQCIVELVPPKLIENTSECEIGLNKELSNYVKTIESIEGDVSDITPIQLLRSSKQTEMSLRTRRKKYKRRPVTTKDDNKDSSKSDKTESLATSKSNRRSPNLTLINDIKKMDNSLDDKPILLENNEQRNIDDRRKKLSDKDKDFNIITISSNNDRFHQMDNNLRSMQTKRKKKKTKSHTFHRSSRIDKTTDFNERKFSRFDIKQMYRLRKQISKLVGELRFYDNPSSKKLDPILFKPLDFPNIVNYTRPDTNFELTKLDPYIGLHEKLATIRQWLKDQYIFYQVRSNLVQIINEKYVPMSLEEAKTVIRQLQKTKVEAR</sequence>
<protein>
    <submittedName>
        <fullName evidence="2">Myosin-2 heavy chain-like isoform X1</fullName>
    </submittedName>
</protein>
<reference evidence="2 3" key="1">
    <citation type="journal article" date="2024" name="Ann. Entomol. Soc. Am.">
        <title>Genomic analyses of the southern and eastern yellowjacket wasps (Hymenoptera: Vespidae) reveal evolutionary signatures of social life.</title>
        <authorList>
            <person name="Catto M.A."/>
            <person name="Caine P.B."/>
            <person name="Orr S.E."/>
            <person name="Hunt B.G."/>
            <person name="Goodisman M.A.D."/>
        </authorList>
    </citation>
    <scope>NUCLEOTIDE SEQUENCE [LARGE SCALE GENOMIC DNA]</scope>
    <source>
        <strain evidence="2">233</strain>
        <tissue evidence="2">Head and thorax</tissue>
    </source>
</reference>
<feature type="compositionally biased region" description="Basic residues" evidence="1">
    <location>
        <begin position="333"/>
        <end position="344"/>
    </location>
</feature>
<accession>A0ABD2AUS5</accession>
<feature type="compositionally biased region" description="Polar residues" evidence="1">
    <location>
        <begin position="362"/>
        <end position="376"/>
    </location>
</feature>
<organism evidence="2 3">
    <name type="scientific">Vespula squamosa</name>
    <name type="common">Southern yellow jacket</name>
    <name type="synonym">Wasp</name>
    <dbReference type="NCBI Taxonomy" id="30214"/>
    <lineage>
        <taxon>Eukaryota</taxon>
        <taxon>Metazoa</taxon>
        <taxon>Ecdysozoa</taxon>
        <taxon>Arthropoda</taxon>
        <taxon>Hexapoda</taxon>
        <taxon>Insecta</taxon>
        <taxon>Pterygota</taxon>
        <taxon>Neoptera</taxon>
        <taxon>Endopterygota</taxon>
        <taxon>Hymenoptera</taxon>
        <taxon>Apocrita</taxon>
        <taxon>Aculeata</taxon>
        <taxon>Vespoidea</taxon>
        <taxon>Vespidae</taxon>
        <taxon>Vespinae</taxon>
        <taxon>Vespula</taxon>
    </lineage>
</organism>
<dbReference type="Proteomes" id="UP001607302">
    <property type="component" value="Unassembled WGS sequence"/>
</dbReference>
<dbReference type="AlphaFoldDB" id="A0ABD2AUS5"/>
<feature type="region of interest" description="Disordered" evidence="1">
    <location>
        <begin position="438"/>
        <end position="457"/>
    </location>
</feature>
<comment type="caution">
    <text evidence="2">The sequence shown here is derived from an EMBL/GenBank/DDBJ whole genome shotgun (WGS) entry which is preliminary data.</text>
</comment>
<feature type="region of interest" description="Disordered" evidence="1">
    <location>
        <begin position="327"/>
        <end position="378"/>
    </location>
</feature>
<feature type="compositionally biased region" description="Basic and acidic residues" evidence="1">
    <location>
        <begin position="345"/>
        <end position="360"/>
    </location>
</feature>
<evidence type="ECO:0000313" key="3">
    <source>
        <dbReference type="Proteomes" id="UP001607302"/>
    </source>
</evidence>
<gene>
    <name evidence="2" type="ORF">V1478_008874</name>
</gene>
<dbReference type="EMBL" id="JAUDFV010000139">
    <property type="protein sequence ID" value="KAL2724361.1"/>
    <property type="molecule type" value="Genomic_DNA"/>
</dbReference>
<evidence type="ECO:0000313" key="2">
    <source>
        <dbReference type="EMBL" id="KAL2724361.1"/>
    </source>
</evidence>
<evidence type="ECO:0000256" key="1">
    <source>
        <dbReference type="SAM" id="MobiDB-lite"/>
    </source>
</evidence>
<name>A0ABD2AUS5_VESSQ</name>
<keyword evidence="3" id="KW-1185">Reference proteome</keyword>